<organism evidence="1">
    <name type="scientific">marine sediment metagenome</name>
    <dbReference type="NCBI Taxonomy" id="412755"/>
    <lineage>
        <taxon>unclassified sequences</taxon>
        <taxon>metagenomes</taxon>
        <taxon>ecological metagenomes</taxon>
    </lineage>
</organism>
<gene>
    <name evidence="1" type="ORF">LCGC14_3030300</name>
</gene>
<accession>A0A0F8ZIR2</accession>
<dbReference type="AlphaFoldDB" id="A0A0F8ZIR2"/>
<protein>
    <submittedName>
        <fullName evidence="1">Uncharacterized protein</fullName>
    </submittedName>
</protein>
<dbReference type="EMBL" id="LAZR01063262">
    <property type="protein sequence ID" value="KKK59841.1"/>
    <property type="molecule type" value="Genomic_DNA"/>
</dbReference>
<feature type="non-terminal residue" evidence="1">
    <location>
        <position position="1"/>
    </location>
</feature>
<proteinExistence type="predicted"/>
<comment type="caution">
    <text evidence="1">The sequence shown here is derived from an EMBL/GenBank/DDBJ whole genome shotgun (WGS) entry which is preliminary data.</text>
</comment>
<sequence length="86" mass="9519">FTDEGASDRDDGPDALEQAVRVAGQTCGKPFRPVTENEKQVSEWAKVGITVERSMIPVECWTDEMFEQEAKALATVPADVEDDPYD</sequence>
<reference evidence="1" key="1">
    <citation type="journal article" date="2015" name="Nature">
        <title>Complex archaea that bridge the gap between prokaryotes and eukaryotes.</title>
        <authorList>
            <person name="Spang A."/>
            <person name="Saw J.H."/>
            <person name="Jorgensen S.L."/>
            <person name="Zaremba-Niedzwiedzka K."/>
            <person name="Martijn J."/>
            <person name="Lind A.E."/>
            <person name="van Eijk R."/>
            <person name="Schleper C."/>
            <person name="Guy L."/>
            <person name="Ettema T.J."/>
        </authorList>
    </citation>
    <scope>NUCLEOTIDE SEQUENCE</scope>
</reference>
<name>A0A0F8ZIR2_9ZZZZ</name>
<evidence type="ECO:0000313" key="1">
    <source>
        <dbReference type="EMBL" id="KKK59841.1"/>
    </source>
</evidence>